<proteinExistence type="predicted"/>
<feature type="compositionally biased region" description="Gly residues" evidence="1">
    <location>
        <begin position="26"/>
        <end position="35"/>
    </location>
</feature>
<feature type="region of interest" description="Disordered" evidence="1">
    <location>
        <begin position="1"/>
        <end position="81"/>
    </location>
</feature>
<dbReference type="EMBL" id="UFQT01000548">
    <property type="protein sequence ID" value="SSX25156.1"/>
    <property type="molecule type" value="Genomic_DNA"/>
</dbReference>
<evidence type="ECO:0000313" key="3">
    <source>
        <dbReference type="EMBL" id="SSX25156.1"/>
    </source>
</evidence>
<name>A0A336M4F7_CULSO</name>
<reference evidence="3" key="2">
    <citation type="submission" date="2018-07" db="EMBL/GenBank/DDBJ databases">
        <authorList>
            <person name="Quirk P.G."/>
            <person name="Krulwich T.A."/>
        </authorList>
    </citation>
    <scope>NUCLEOTIDE SEQUENCE</scope>
</reference>
<accession>A0A336M4F7</accession>
<dbReference type="AlphaFoldDB" id="A0A336M4F7"/>
<gene>
    <name evidence="3" type="primary">CSON011991</name>
</gene>
<feature type="compositionally biased region" description="Low complexity" evidence="1">
    <location>
        <begin position="15"/>
        <end position="25"/>
    </location>
</feature>
<protein>
    <submittedName>
        <fullName evidence="3">CSON011991 protein</fullName>
    </submittedName>
</protein>
<dbReference type="VEuPathDB" id="VectorBase:CSON011991"/>
<organism evidence="3">
    <name type="scientific">Culicoides sonorensis</name>
    <name type="common">Biting midge</name>
    <dbReference type="NCBI Taxonomy" id="179676"/>
    <lineage>
        <taxon>Eukaryota</taxon>
        <taxon>Metazoa</taxon>
        <taxon>Ecdysozoa</taxon>
        <taxon>Arthropoda</taxon>
        <taxon>Hexapoda</taxon>
        <taxon>Insecta</taxon>
        <taxon>Pterygota</taxon>
        <taxon>Neoptera</taxon>
        <taxon>Endopterygota</taxon>
        <taxon>Diptera</taxon>
        <taxon>Nematocera</taxon>
        <taxon>Chironomoidea</taxon>
        <taxon>Ceratopogonidae</taxon>
        <taxon>Ceratopogoninae</taxon>
        <taxon>Culicoides</taxon>
        <taxon>Monoculicoides</taxon>
    </lineage>
</organism>
<evidence type="ECO:0000256" key="1">
    <source>
        <dbReference type="SAM" id="MobiDB-lite"/>
    </source>
</evidence>
<sequence>MTESTNAGSQAPRPNSGSGADAGSSAGAGGAGDGGATTNTDDGQNEAANNSADEILCQAKSNDIEKGGSATTSRRSRRKHRPLLRRILHYIQTTWIGGKLNPKAGKCL</sequence>
<evidence type="ECO:0000313" key="2">
    <source>
        <dbReference type="EMBL" id="SSX04793.1"/>
    </source>
</evidence>
<dbReference type="EMBL" id="UFQS01000548">
    <property type="protein sequence ID" value="SSX04793.1"/>
    <property type="molecule type" value="Genomic_DNA"/>
</dbReference>
<reference evidence="2" key="1">
    <citation type="submission" date="2018-04" db="EMBL/GenBank/DDBJ databases">
        <authorList>
            <person name="Go L.Y."/>
            <person name="Mitchell J.A."/>
        </authorList>
    </citation>
    <scope>NUCLEOTIDE SEQUENCE</scope>
    <source>
        <tissue evidence="2">Whole organism</tissue>
    </source>
</reference>
<feature type="compositionally biased region" description="Polar residues" evidence="1">
    <location>
        <begin position="1"/>
        <end position="13"/>
    </location>
</feature>